<evidence type="ECO:0000259" key="5">
    <source>
        <dbReference type="PROSITE" id="PS50977"/>
    </source>
</evidence>
<feature type="domain" description="HTH tetR-type" evidence="5">
    <location>
        <begin position="2"/>
        <end position="62"/>
    </location>
</feature>
<dbReference type="Proteomes" id="UP000219775">
    <property type="component" value="Unassembled WGS sequence"/>
</dbReference>
<evidence type="ECO:0000313" key="7">
    <source>
        <dbReference type="Proteomes" id="UP000219775"/>
    </source>
</evidence>
<comment type="caution">
    <text evidence="6">The sequence shown here is derived from an EMBL/GenBank/DDBJ whole genome shotgun (WGS) entry which is preliminary data.</text>
</comment>
<dbReference type="GO" id="GO:0003677">
    <property type="term" value="F:DNA binding"/>
    <property type="evidence" value="ECO:0007669"/>
    <property type="project" value="UniProtKB-UniRule"/>
</dbReference>
<evidence type="ECO:0000259" key="4">
    <source>
        <dbReference type="PROSITE" id="PS50934"/>
    </source>
</evidence>
<dbReference type="PROSITE" id="PS50934">
    <property type="entry name" value="SWIRM"/>
    <property type="match status" value="1"/>
</dbReference>
<dbReference type="RefSeq" id="WP_098019316.1">
    <property type="nucleotide sequence ID" value="NZ_NUBF01000103.1"/>
</dbReference>
<evidence type="ECO:0000256" key="1">
    <source>
        <dbReference type="ARBA" id="ARBA00022491"/>
    </source>
</evidence>
<dbReference type="PROSITE" id="PS50977">
    <property type="entry name" value="HTH_TETR_2"/>
    <property type="match status" value="1"/>
</dbReference>
<name>A0A2B6R5U7_9BACI</name>
<dbReference type="EMBL" id="NUDP01000077">
    <property type="protein sequence ID" value="PEM67087.1"/>
    <property type="molecule type" value="Genomic_DNA"/>
</dbReference>
<proteinExistence type="predicted"/>
<feature type="domain" description="SWIRM" evidence="4">
    <location>
        <begin position="1"/>
        <end position="33"/>
    </location>
</feature>
<reference evidence="6 7" key="1">
    <citation type="submission" date="2017-09" db="EMBL/GenBank/DDBJ databases">
        <title>Large-scale bioinformatics analysis of Bacillus genomes uncovers conserved roles of natural products in bacterial physiology.</title>
        <authorList>
            <consortium name="Agbiome Team Llc"/>
            <person name="Bleich R.M."/>
            <person name="Grubbs K.J."/>
            <person name="Santa Maria K.C."/>
            <person name="Allen S.E."/>
            <person name="Farag S."/>
            <person name="Shank E.A."/>
            <person name="Bowers A."/>
        </authorList>
    </citation>
    <scope>NUCLEOTIDE SEQUENCE [LARGE SCALE GENOMIC DNA]</scope>
    <source>
        <strain evidence="6 7">AFS009893</strain>
    </source>
</reference>
<keyword evidence="1" id="KW-0678">Repressor</keyword>
<gene>
    <name evidence="6" type="ORF">CN613_20150</name>
</gene>
<dbReference type="InterPro" id="IPR001647">
    <property type="entry name" value="HTH_TetR"/>
</dbReference>
<evidence type="ECO:0000256" key="2">
    <source>
        <dbReference type="ARBA" id="ARBA00023125"/>
    </source>
</evidence>
<sequence>MIKTKDKIIQESIEFISKYGYVNFSIGNIAKELHISKGVVNYHFPQKELLLKTIITQFYEKAATYMGEHMELNTDAKRTLESYIESNLRFVSKNKAETLALTEIVLNARNEDGKLIFMDEDKAVFKPLIEIFKYGQDVDKSFRNFSPEIMARAVRSVIDNFSSIIAKGEITDVDLVINDIKTIFDKATERGN</sequence>
<keyword evidence="2 3" id="KW-0238">DNA-binding</keyword>
<dbReference type="InterPro" id="IPR009057">
    <property type="entry name" value="Homeodomain-like_sf"/>
</dbReference>
<evidence type="ECO:0000313" key="6">
    <source>
        <dbReference type="EMBL" id="PEM67087.1"/>
    </source>
</evidence>
<protein>
    <submittedName>
        <fullName evidence="6">TetR family transcriptional regulator</fullName>
    </submittedName>
</protein>
<dbReference type="SUPFAM" id="SSF46689">
    <property type="entry name" value="Homeodomain-like"/>
    <property type="match status" value="1"/>
</dbReference>
<dbReference type="Pfam" id="PF00440">
    <property type="entry name" value="TetR_N"/>
    <property type="match status" value="1"/>
</dbReference>
<dbReference type="Gene3D" id="1.10.357.10">
    <property type="entry name" value="Tetracycline Repressor, domain 2"/>
    <property type="match status" value="1"/>
</dbReference>
<dbReference type="AlphaFoldDB" id="A0A2B6R5U7"/>
<dbReference type="PANTHER" id="PTHR43479">
    <property type="entry name" value="ACREF/ENVCD OPERON REPRESSOR-RELATED"/>
    <property type="match status" value="1"/>
</dbReference>
<dbReference type="InterPro" id="IPR050624">
    <property type="entry name" value="HTH-type_Tx_Regulator"/>
</dbReference>
<dbReference type="InterPro" id="IPR007526">
    <property type="entry name" value="SWIRM"/>
</dbReference>
<organism evidence="6 7">
    <name type="scientific">Bacillus pseudomycoides</name>
    <dbReference type="NCBI Taxonomy" id="64104"/>
    <lineage>
        <taxon>Bacteria</taxon>
        <taxon>Bacillati</taxon>
        <taxon>Bacillota</taxon>
        <taxon>Bacilli</taxon>
        <taxon>Bacillales</taxon>
        <taxon>Bacillaceae</taxon>
        <taxon>Bacillus</taxon>
        <taxon>Bacillus cereus group</taxon>
    </lineage>
</organism>
<accession>A0A2B6R5U7</accession>
<dbReference type="PANTHER" id="PTHR43479:SF11">
    <property type="entry name" value="ACREF_ENVCD OPERON REPRESSOR-RELATED"/>
    <property type="match status" value="1"/>
</dbReference>
<feature type="DNA-binding region" description="H-T-H motif" evidence="3">
    <location>
        <begin position="25"/>
        <end position="44"/>
    </location>
</feature>
<evidence type="ECO:0000256" key="3">
    <source>
        <dbReference type="PROSITE-ProRule" id="PRU00335"/>
    </source>
</evidence>